<dbReference type="PANTHER" id="PTHR13090">
    <property type="entry name" value="ARGININE-HYDROXYLASE NDUFAF5, MITOCHONDRIAL"/>
    <property type="match status" value="1"/>
</dbReference>
<dbReference type="Proteomes" id="UP001274896">
    <property type="component" value="Unassembled WGS sequence"/>
</dbReference>
<comment type="subcellular location">
    <subcellularLocation>
        <location evidence="1">Mitochondrion</location>
    </subcellularLocation>
</comment>
<keyword evidence="7" id="KW-0255">Endonuclease</keyword>
<dbReference type="InterPro" id="IPR050602">
    <property type="entry name" value="Malonyl-ACP_OMT"/>
</dbReference>
<dbReference type="InterPro" id="IPR029063">
    <property type="entry name" value="SAM-dependent_MTases_sf"/>
</dbReference>
<keyword evidence="5" id="KW-0548">Nucleotidyltransferase</keyword>
<evidence type="ECO:0000259" key="18">
    <source>
        <dbReference type="Pfam" id="PF08241"/>
    </source>
</evidence>
<dbReference type="CDD" id="cd02440">
    <property type="entry name" value="AdoMet_MTases"/>
    <property type="match status" value="1"/>
</dbReference>
<keyword evidence="3" id="KW-0489">Methyltransferase</keyword>
<evidence type="ECO:0000259" key="20">
    <source>
        <dbReference type="Pfam" id="PF17917"/>
    </source>
</evidence>
<evidence type="ECO:0000313" key="22">
    <source>
        <dbReference type="Proteomes" id="UP001274896"/>
    </source>
</evidence>
<dbReference type="GO" id="GO:0003964">
    <property type="term" value="F:RNA-directed DNA polymerase activity"/>
    <property type="evidence" value="ECO:0007669"/>
    <property type="project" value="UniProtKB-KW"/>
</dbReference>
<feature type="region of interest" description="Disordered" evidence="17">
    <location>
        <begin position="519"/>
        <end position="540"/>
    </location>
</feature>
<dbReference type="GO" id="GO:0032259">
    <property type="term" value="P:methylation"/>
    <property type="evidence" value="ECO:0007669"/>
    <property type="project" value="UniProtKB-KW"/>
</dbReference>
<protein>
    <recommendedName>
        <fullName evidence="13">Arginine-hydroxylase NDUFAF5, mitochondrial</fullName>
    </recommendedName>
    <alternativeName>
        <fullName evidence="14">NADH dehydrogenase [ubiquinone] 1 alpha subcomplex assembly factor 5</fullName>
    </alternativeName>
    <alternativeName>
        <fullName evidence="15">Putative methyltransferase NDUFAF5</fullName>
    </alternativeName>
</protein>
<evidence type="ECO:0000256" key="17">
    <source>
        <dbReference type="SAM" id="MobiDB-lite"/>
    </source>
</evidence>
<evidence type="ECO:0000256" key="2">
    <source>
        <dbReference type="ARBA" id="ARBA00008361"/>
    </source>
</evidence>
<dbReference type="SUPFAM" id="SSF52540">
    <property type="entry name" value="P-loop containing nucleoside triphosphate hydrolases"/>
    <property type="match status" value="1"/>
</dbReference>
<keyword evidence="6" id="KW-0540">Nuclease</keyword>
<proteinExistence type="inferred from homology"/>
<dbReference type="GO" id="GO:0004519">
    <property type="term" value="F:endonuclease activity"/>
    <property type="evidence" value="ECO:0007669"/>
    <property type="project" value="UniProtKB-KW"/>
</dbReference>
<keyword evidence="11" id="KW-0560">Oxidoreductase</keyword>
<dbReference type="InterPro" id="IPR015095">
    <property type="entry name" value="AlkB_hom8_N"/>
</dbReference>
<evidence type="ECO:0000256" key="15">
    <source>
        <dbReference type="ARBA" id="ARBA00042549"/>
    </source>
</evidence>
<keyword evidence="22" id="KW-1185">Reference proteome</keyword>
<evidence type="ECO:0000256" key="14">
    <source>
        <dbReference type="ARBA" id="ARBA00041833"/>
    </source>
</evidence>
<dbReference type="Pfam" id="PF08241">
    <property type="entry name" value="Methyltransf_11"/>
    <property type="match status" value="1"/>
</dbReference>
<evidence type="ECO:0000256" key="5">
    <source>
        <dbReference type="ARBA" id="ARBA00022695"/>
    </source>
</evidence>
<evidence type="ECO:0000256" key="16">
    <source>
        <dbReference type="ARBA" id="ARBA00047984"/>
    </source>
</evidence>
<reference evidence="21" key="1">
    <citation type="submission" date="2023-06" db="EMBL/GenBank/DDBJ databases">
        <title>Male Hemibagrus guttatus genome.</title>
        <authorList>
            <person name="Bian C."/>
        </authorList>
    </citation>
    <scope>NUCLEOTIDE SEQUENCE</scope>
    <source>
        <strain evidence="21">Male_cb2023</strain>
        <tissue evidence="21">Muscle</tissue>
    </source>
</reference>
<evidence type="ECO:0000256" key="3">
    <source>
        <dbReference type="ARBA" id="ARBA00022603"/>
    </source>
</evidence>
<evidence type="ECO:0000256" key="12">
    <source>
        <dbReference type="ARBA" id="ARBA00023128"/>
    </source>
</evidence>
<evidence type="ECO:0000256" key="7">
    <source>
        <dbReference type="ARBA" id="ARBA00022759"/>
    </source>
</evidence>
<dbReference type="InterPro" id="IPR041373">
    <property type="entry name" value="RT_RNaseH"/>
</dbReference>
<keyword evidence="12" id="KW-0496">Mitochondrion</keyword>
<dbReference type="EMBL" id="JAUCMX010000025">
    <property type="protein sequence ID" value="KAK3510878.1"/>
    <property type="molecule type" value="Genomic_DNA"/>
</dbReference>
<comment type="similarity">
    <text evidence="2">Belongs to the methyltransferase superfamily.</text>
</comment>
<evidence type="ECO:0000256" key="13">
    <source>
        <dbReference type="ARBA" id="ARBA00040937"/>
    </source>
</evidence>
<feature type="domain" description="Reverse transcriptase RNase H-like" evidence="20">
    <location>
        <begin position="620"/>
        <end position="673"/>
    </location>
</feature>
<comment type="catalytic activity">
    <reaction evidence="16">
        <text>ATP + H2O = ADP + phosphate + H(+)</text>
        <dbReference type="Rhea" id="RHEA:13065"/>
        <dbReference type="ChEBI" id="CHEBI:15377"/>
        <dbReference type="ChEBI" id="CHEBI:15378"/>
        <dbReference type="ChEBI" id="CHEBI:30616"/>
        <dbReference type="ChEBI" id="CHEBI:43474"/>
        <dbReference type="ChEBI" id="CHEBI:456216"/>
        <dbReference type="EC" id="3.6.4.13"/>
    </reaction>
</comment>
<dbReference type="GO" id="GO:0008757">
    <property type="term" value="F:S-adenosylmethionine-dependent methyltransferase activity"/>
    <property type="evidence" value="ECO:0007669"/>
    <property type="project" value="InterPro"/>
</dbReference>
<keyword evidence="8" id="KW-0378">Hydrolase</keyword>
<keyword evidence="4" id="KW-0808">Transferase</keyword>
<sequence length="1240" mass="139267">MFSLTASEKPWRPMNWSERKPMLQTLREFQPSRSVEHLRILCVGPAGSGKSTFITSVNTAFQGRSTYLAHSLTGGRSDTCKYTVYKLNKDTDGSFFPFEFGDTMGLEEGSGGVRTNDIISILNGHMQEGYTFNHQMDLNSESNYYNTNPSLEDKVHCLVFVLPANNMAQIHQGVTDKIKLILNRARELGIPLVVIMTKVDVACPLVKENLKMIYKSKRIRNSMEKCSIDLGIPLKYIFPVKNYHEEINNNKEIDILLLMASTSIVNFANDFVKTKVYHYRVTGNLEPVPGVYGHNAGFYFYFSTLNVEKTKEMVVDFRRAQSEHSPLDIDGSNVEIVKSTKFLNVHLAEDLTWSLNTSSITKNFRRAQSEHSPLDIDGSNVEIVKSTKFLNVHLAEDLTWSLNTSSITKKAQQHLYFLQRLRKAHLTTLILSTFYRGTIESILSSCITAWFGNCTVSDRKTLHHPLLGRQRTLRTMGKGEVDNLRHTERVLGRWTSESGNSDQNQMAALQAENLYLQQQPQAQATPSPPPAATPCCESPQMGLPDKFDGSADRCRGFIRQCGIFFAQQPDLYEADTTSSVEHEFRRRNAFNTLNNTCATTVATTPVTMSTTAPKDPPKLRKLTPAEANYDVGNRELLYIKAALEEWQHWLEGARHPSLVLTDHRNLEYLRGAKYPYSAYKLKKDTDGSFFPFVFGDTMGLEEGSGGVRTNDIISILNGHMQEGYTFNHQMDLNAESNYYNTTPSLKDKVHCLVFVLPANSTAQIPQGVTDQMKQIQEGAHELYIPVVAIMTKVDVACSLVKKNLTMIYKSNKIKKNMEQCSIELGIPVKYIFPVKNYHEEIENIKEIDVLILMALKNIVNFASDYDIMNNLMNGVCLCHGVFLRATARFIIPHRNITDLNLTSGEKVNSAASAQPVRNVKSVRNMSGRPGGAMNVFDRNMKRKQKKWAATLPDSDKYDYLRDEVGSRVADRIYDIARTFPLALDVGCGKSHIAKHLSKDVVERLFLTDISDAPLRQKKQTEIPTQCVMADEEFLPFQENTFDLVVSSLSLHWINDLPGALRQIHHVLKPDGVFVGTMVGGETLYELRCSLQLAELEREGGFAPHISPYTAVTDLGNLLGQAGFNMLTVDMDEIQVHYPGMFEVLCDLQGMGENNCAWNRKALLHRDTILAAAAVYKEMYGNEDGSVPATFDILFMIGWKPHESQAKPAKRGSATVSFADLSKVSRTQTANKTDKSSSNAS</sequence>
<evidence type="ECO:0000256" key="11">
    <source>
        <dbReference type="ARBA" id="ARBA00023002"/>
    </source>
</evidence>
<evidence type="ECO:0000256" key="8">
    <source>
        <dbReference type="ARBA" id="ARBA00022801"/>
    </source>
</evidence>
<evidence type="ECO:0000256" key="1">
    <source>
        <dbReference type="ARBA" id="ARBA00004173"/>
    </source>
</evidence>
<dbReference type="InterPro" id="IPR027417">
    <property type="entry name" value="P-loop_NTPase"/>
</dbReference>
<evidence type="ECO:0000313" key="21">
    <source>
        <dbReference type="EMBL" id="KAK3510878.1"/>
    </source>
</evidence>
<evidence type="ECO:0000256" key="6">
    <source>
        <dbReference type="ARBA" id="ARBA00022722"/>
    </source>
</evidence>
<dbReference type="Pfam" id="PF17917">
    <property type="entry name" value="RT_RNaseH"/>
    <property type="match status" value="1"/>
</dbReference>
<dbReference type="GO" id="GO:0005739">
    <property type="term" value="C:mitochondrion"/>
    <property type="evidence" value="ECO:0007669"/>
    <property type="project" value="UniProtKB-SubCell"/>
</dbReference>
<keyword evidence="9" id="KW-0695">RNA-directed DNA polymerase</keyword>
<dbReference type="Gene3D" id="3.40.50.300">
    <property type="entry name" value="P-loop containing nucleotide triphosphate hydrolases"/>
    <property type="match status" value="1"/>
</dbReference>
<feature type="domain" description="Methyltransferase type 11" evidence="18">
    <location>
        <begin position="983"/>
        <end position="1074"/>
    </location>
</feature>
<evidence type="ECO:0000256" key="4">
    <source>
        <dbReference type="ARBA" id="ARBA00022679"/>
    </source>
</evidence>
<dbReference type="GO" id="GO:0032981">
    <property type="term" value="P:mitochondrial respiratory chain complex I assembly"/>
    <property type="evidence" value="ECO:0007669"/>
    <property type="project" value="UniProtKB-ARBA"/>
</dbReference>
<comment type="caution">
    <text evidence="21">The sequence shown here is derived from an EMBL/GenBank/DDBJ whole genome shotgun (WGS) entry which is preliminary data.</text>
</comment>
<accession>A0AAE0Q0R8</accession>
<dbReference type="InterPro" id="IPR013216">
    <property type="entry name" value="Methyltransf_11"/>
</dbReference>
<name>A0AAE0Q0R8_9TELE</name>
<dbReference type="GO" id="GO:0016787">
    <property type="term" value="F:hydrolase activity"/>
    <property type="evidence" value="ECO:0007669"/>
    <property type="project" value="UniProtKB-KW"/>
</dbReference>
<dbReference type="AlphaFoldDB" id="A0AAE0Q0R8"/>
<evidence type="ECO:0000259" key="19">
    <source>
        <dbReference type="Pfam" id="PF09004"/>
    </source>
</evidence>
<dbReference type="InterPro" id="IPR043502">
    <property type="entry name" value="DNA/RNA_pol_sf"/>
</dbReference>
<feature type="domain" description="Alkylated DNA repair protein AlkB homologue 8 N-terminal" evidence="19">
    <location>
        <begin position="400"/>
        <end position="441"/>
    </location>
</feature>
<gene>
    <name evidence="21" type="ORF">QTP70_022837</name>
</gene>
<dbReference type="Gene3D" id="3.40.50.150">
    <property type="entry name" value="Vaccinia Virus protein VP39"/>
    <property type="match status" value="1"/>
</dbReference>
<dbReference type="GO" id="GO:0003724">
    <property type="term" value="F:RNA helicase activity"/>
    <property type="evidence" value="ECO:0007669"/>
    <property type="project" value="UniProtKB-EC"/>
</dbReference>
<evidence type="ECO:0000256" key="9">
    <source>
        <dbReference type="ARBA" id="ARBA00022918"/>
    </source>
</evidence>
<dbReference type="SUPFAM" id="SSF56672">
    <property type="entry name" value="DNA/RNA polymerases"/>
    <property type="match status" value="1"/>
</dbReference>
<organism evidence="21 22">
    <name type="scientific">Hemibagrus guttatus</name>
    <dbReference type="NCBI Taxonomy" id="175788"/>
    <lineage>
        <taxon>Eukaryota</taxon>
        <taxon>Metazoa</taxon>
        <taxon>Chordata</taxon>
        <taxon>Craniata</taxon>
        <taxon>Vertebrata</taxon>
        <taxon>Euteleostomi</taxon>
        <taxon>Actinopterygii</taxon>
        <taxon>Neopterygii</taxon>
        <taxon>Teleostei</taxon>
        <taxon>Ostariophysi</taxon>
        <taxon>Siluriformes</taxon>
        <taxon>Bagridae</taxon>
        <taxon>Hemibagrus</taxon>
    </lineage>
</organism>
<dbReference type="Pfam" id="PF09004">
    <property type="entry name" value="ALKBH8_N"/>
    <property type="match status" value="1"/>
</dbReference>
<dbReference type="FunFam" id="3.40.50.150:FF:000199">
    <property type="entry name" value="arginine-hydroxylase NDUFAF5, mitochondrial isoform X1"/>
    <property type="match status" value="1"/>
</dbReference>
<keyword evidence="10" id="KW-0809">Transit peptide</keyword>
<dbReference type="PANTHER" id="PTHR13090:SF1">
    <property type="entry name" value="ARGININE-HYDROXYLASE NDUFAF5, MITOCHONDRIAL"/>
    <property type="match status" value="1"/>
</dbReference>
<dbReference type="GO" id="GO:0016706">
    <property type="term" value="F:2-oxoglutarate-dependent dioxygenase activity"/>
    <property type="evidence" value="ECO:0007669"/>
    <property type="project" value="InterPro"/>
</dbReference>
<dbReference type="SUPFAM" id="SSF53335">
    <property type="entry name" value="S-adenosyl-L-methionine-dependent methyltransferases"/>
    <property type="match status" value="1"/>
</dbReference>
<evidence type="ECO:0000256" key="10">
    <source>
        <dbReference type="ARBA" id="ARBA00022946"/>
    </source>
</evidence>